<dbReference type="Proteomes" id="UP001595648">
    <property type="component" value="Unassembled WGS sequence"/>
</dbReference>
<accession>A0ABV7MHW8</accession>
<comment type="caution">
    <text evidence="1">The sequence shown here is derived from an EMBL/GenBank/DDBJ whole genome shotgun (WGS) entry which is preliminary data.</text>
</comment>
<protein>
    <submittedName>
        <fullName evidence="1">Uncharacterized protein</fullName>
    </submittedName>
</protein>
<name>A0ABV7MHW8_9HYPH</name>
<proteinExistence type="predicted"/>
<reference evidence="2" key="1">
    <citation type="journal article" date="2019" name="Int. J. Syst. Evol. Microbiol.">
        <title>The Global Catalogue of Microorganisms (GCM) 10K type strain sequencing project: providing services to taxonomists for standard genome sequencing and annotation.</title>
        <authorList>
            <consortium name="The Broad Institute Genomics Platform"/>
            <consortium name="The Broad Institute Genome Sequencing Center for Infectious Disease"/>
            <person name="Wu L."/>
            <person name="Ma J."/>
        </authorList>
    </citation>
    <scope>NUCLEOTIDE SEQUENCE [LARGE SCALE GENOMIC DNA]</scope>
    <source>
        <strain evidence="2">ICMP 19515</strain>
    </source>
</reference>
<gene>
    <name evidence="1" type="ORF">ACFOJ9_03785</name>
</gene>
<evidence type="ECO:0000313" key="1">
    <source>
        <dbReference type="EMBL" id="MFC3320919.1"/>
    </source>
</evidence>
<organism evidence="1 2">
    <name type="scientific">Mesorhizobium cantuariense</name>
    <dbReference type="NCBI Taxonomy" id="1300275"/>
    <lineage>
        <taxon>Bacteria</taxon>
        <taxon>Pseudomonadati</taxon>
        <taxon>Pseudomonadota</taxon>
        <taxon>Alphaproteobacteria</taxon>
        <taxon>Hyphomicrobiales</taxon>
        <taxon>Phyllobacteriaceae</taxon>
        <taxon>Mesorhizobium</taxon>
    </lineage>
</organism>
<dbReference type="RefSeq" id="WP_167392285.1">
    <property type="nucleotide sequence ID" value="NZ_JBHRVD010000001.1"/>
</dbReference>
<dbReference type="EMBL" id="JBHRVD010000001">
    <property type="protein sequence ID" value="MFC3320919.1"/>
    <property type="molecule type" value="Genomic_DNA"/>
</dbReference>
<keyword evidence="2" id="KW-1185">Reference proteome</keyword>
<evidence type="ECO:0000313" key="2">
    <source>
        <dbReference type="Proteomes" id="UP001595648"/>
    </source>
</evidence>
<sequence length="47" mass="5523">MIRVVWRHWVNNVGRLRPGKLADPFHNIGSKRHQTAAEILMEVARDF</sequence>